<comment type="caution">
    <text evidence="11">The sequence shown here is derived from an EMBL/GenBank/DDBJ whole genome shotgun (WGS) entry which is preliminary data.</text>
</comment>
<dbReference type="InterPro" id="IPR036691">
    <property type="entry name" value="Endo/exonu/phosph_ase_sf"/>
</dbReference>
<reference evidence="11" key="1">
    <citation type="submission" date="2021-01" db="EMBL/GenBank/DDBJ databases">
        <title>Whole genome shotgun sequence of Actinoplanes cyaneus NBRC 14990.</title>
        <authorList>
            <person name="Komaki H."/>
            <person name="Tamura T."/>
        </authorList>
    </citation>
    <scope>NUCLEOTIDE SEQUENCE</scope>
    <source>
        <strain evidence="11">NBRC 14990</strain>
    </source>
</reference>
<evidence type="ECO:0000256" key="4">
    <source>
        <dbReference type="ARBA" id="ARBA00022723"/>
    </source>
</evidence>
<dbReference type="AlphaFoldDB" id="A0A919M872"/>
<keyword evidence="5" id="KW-0227">DNA damage</keyword>
<sequence>MLRFMTWNIKTGGVDRGQRFRLPAIAEVIAAEKPDILCLQELRDFTRNDERRMTELAGAVGMTAHLARSLIGMPVAVLIRDPLVFTHTASVTWRLHHAAAVAVIATTSGPLTVVSAHLNPFSPYRRMREARWLAARYVDSSARVVVAGDLNGLDPVSDHTEALASQHALFRKRHLYPDGRVDSRALAAFGSAGLADLWRSAGSGDGRTVPTTQGGGREFGGMRLDYVLATSSVAERAHDMRVVRGGPAEHASDHYPVRVDLDL</sequence>
<evidence type="ECO:0000256" key="7">
    <source>
        <dbReference type="ARBA" id="ARBA00022842"/>
    </source>
</evidence>
<dbReference type="InterPro" id="IPR051547">
    <property type="entry name" value="TDP2-like"/>
</dbReference>
<dbReference type="PANTHER" id="PTHR15822">
    <property type="entry name" value="TRAF AND TNF RECEPTOR-ASSOCIATED PROTEIN"/>
    <property type="match status" value="1"/>
</dbReference>
<evidence type="ECO:0000256" key="5">
    <source>
        <dbReference type="ARBA" id="ARBA00022763"/>
    </source>
</evidence>
<evidence type="ECO:0000259" key="10">
    <source>
        <dbReference type="Pfam" id="PF03372"/>
    </source>
</evidence>
<name>A0A919M872_9ACTN</name>
<feature type="transmembrane region" description="Helical" evidence="9">
    <location>
        <begin position="99"/>
        <end position="118"/>
    </location>
</feature>
<keyword evidence="9" id="KW-0472">Membrane</keyword>
<keyword evidence="7" id="KW-0460">Magnesium</keyword>
<keyword evidence="6" id="KW-0378">Hydrolase</keyword>
<evidence type="ECO:0000313" key="12">
    <source>
        <dbReference type="Proteomes" id="UP000619479"/>
    </source>
</evidence>
<keyword evidence="9" id="KW-1133">Transmembrane helix</keyword>
<dbReference type="GO" id="GO:0006281">
    <property type="term" value="P:DNA repair"/>
    <property type="evidence" value="ECO:0007669"/>
    <property type="project" value="UniProtKB-KW"/>
</dbReference>
<keyword evidence="9" id="KW-0812">Transmembrane</keyword>
<dbReference type="PANTHER" id="PTHR15822:SF4">
    <property type="entry name" value="TYROSYL-DNA PHOSPHODIESTERASE 2"/>
    <property type="match status" value="1"/>
</dbReference>
<evidence type="ECO:0000256" key="8">
    <source>
        <dbReference type="ARBA" id="ARBA00023204"/>
    </source>
</evidence>
<organism evidence="11 12">
    <name type="scientific">Actinoplanes cyaneus</name>
    <dbReference type="NCBI Taxonomy" id="52696"/>
    <lineage>
        <taxon>Bacteria</taxon>
        <taxon>Bacillati</taxon>
        <taxon>Actinomycetota</taxon>
        <taxon>Actinomycetes</taxon>
        <taxon>Micromonosporales</taxon>
        <taxon>Micromonosporaceae</taxon>
        <taxon>Actinoplanes</taxon>
    </lineage>
</organism>
<keyword evidence="8" id="KW-0234">DNA repair</keyword>
<proteinExistence type="predicted"/>
<dbReference type="GO" id="GO:0016787">
    <property type="term" value="F:hydrolase activity"/>
    <property type="evidence" value="ECO:0007669"/>
    <property type="project" value="UniProtKB-KW"/>
</dbReference>
<evidence type="ECO:0000256" key="1">
    <source>
        <dbReference type="ARBA" id="ARBA00001936"/>
    </source>
</evidence>
<evidence type="ECO:0000313" key="11">
    <source>
        <dbReference type="EMBL" id="GID66169.1"/>
    </source>
</evidence>
<evidence type="ECO:0000256" key="3">
    <source>
        <dbReference type="ARBA" id="ARBA00022722"/>
    </source>
</evidence>
<dbReference type="Gene3D" id="3.60.10.10">
    <property type="entry name" value="Endonuclease/exonuclease/phosphatase"/>
    <property type="match status" value="1"/>
</dbReference>
<dbReference type="Proteomes" id="UP000619479">
    <property type="component" value="Unassembled WGS sequence"/>
</dbReference>
<gene>
    <name evidence="11" type="ORF">Acy02nite_40500</name>
</gene>
<feature type="domain" description="Endonuclease/exonuclease/phosphatase" evidence="10">
    <location>
        <begin position="5"/>
        <end position="254"/>
    </location>
</feature>
<protein>
    <recommendedName>
        <fullName evidence="10">Endonuclease/exonuclease/phosphatase domain-containing protein</fullName>
    </recommendedName>
</protein>
<dbReference type="GO" id="GO:0046872">
    <property type="term" value="F:metal ion binding"/>
    <property type="evidence" value="ECO:0007669"/>
    <property type="project" value="UniProtKB-KW"/>
</dbReference>
<keyword evidence="4" id="KW-0479">Metal-binding</keyword>
<comment type="cofactor">
    <cofactor evidence="2">
        <name>Mg(2+)</name>
        <dbReference type="ChEBI" id="CHEBI:18420"/>
    </cofactor>
</comment>
<dbReference type="InterPro" id="IPR005135">
    <property type="entry name" value="Endo/exonuclease/phosphatase"/>
</dbReference>
<dbReference type="SUPFAM" id="SSF56219">
    <property type="entry name" value="DNase I-like"/>
    <property type="match status" value="1"/>
</dbReference>
<dbReference type="Pfam" id="PF03372">
    <property type="entry name" value="Exo_endo_phos"/>
    <property type="match status" value="1"/>
</dbReference>
<feature type="transmembrane region" description="Helical" evidence="9">
    <location>
        <begin position="56"/>
        <end position="79"/>
    </location>
</feature>
<evidence type="ECO:0000256" key="9">
    <source>
        <dbReference type="SAM" id="Phobius"/>
    </source>
</evidence>
<evidence type="ECO:0000256" key="6">
    <source>
        <dbReference type="ARBA" id="ARBA00022801"/>
    </source>
</evidence>
<evidence type="ECO:0000256" key="2">
    <source>
        <dbReference type="ARBA" id="ARBA00001946"/>
    </source>
</evidence>
<dbReference type="GO" id="GO:0004518">
    <property type="term" value="F:nuclease activity"/>
    <property type="evidence" value="ECO:0007669"/>
    <property type="project" value="UniProtKB-KW"/>
</dbReference>
<keyword evidence="3" id="KW-0540">Nuclease</keyword>
<comment type="cofactor">
    <cofactor evidence="1">
        <name>Mn(2+)</name>
        <dbReference type="ChEBI" id="CHEBI:29035"/>
    </cofactor>
</comment>
<keyword evidence="12" id="KW-1185">Reference proteome</keyword>
<accession>A0A919M872</accession>
<dbReference type="EMBL" id="BOMH01000030">
    <property type="protein sequence ID" value="GID66169.1"/>
    <property type="molecule type" value="Genomic_DNA"/>
</dbReference>